<evidence type="ECO:0000256" key="4">
    <source>
        <dbReference type="ARBA" id="ARBA00023016"/>
    </source>
</evidence>
<name>A0ABV9WCQ6_9ACTN</name>
<keyword evidence="8" id="KW-1185">Reference proteome</keyword>
<protein>
    <submittedName>
        <fullName evidence="7">Hsp70 family protein</fullName>
    </submittedName>
</protein>
<dbReference type="Pfam" id="PF00012">
    <property type="entry name" value="HSP70"/>
    <property type="match status" value="1"/>
</dbReference>
<dbReference type="Gene3D" id="3.30.420.40">
    <property type="match status" value="2"/>
</dbReference>
<dbReference type="PRINTS" id="PR00301">
    <property type="entry name" value="HEATSHOCK70"/>
</dbReference>
<dbReference type="Gene3D" id="3.90.640.10">
    <property type="entry name" value="Actin, Chain A, domain 4"/>
    <property type="match status" value="1"/>
</dbReference>
<evidence type="ECO:0000256" key="3">
    <source>
        <dbReference type="ARBA" id="ARBA00022840"/>
    </source>
</evidence>
<accession>A0ABV9WCQ6</accession>
<keyword evidence="3" id="KW-0067">ATP-binding</keyword>
<evidence type="ECO:0000256" key="6">
    <source>
        <dbReference type="SAM" id="Phobius"/>
    </source>
</evidence>
<dbReference type="PANTHER" id="PTHR42749">
    <property type="entry name" value="CELL SHAPE-DETERMINING PROTEIN MREB"/>
    <property type="match status" value="1"/>
</dbReference>
<evidence type="ECO:0000256" key="5">
    <source>
        <dbReference type="ARBA" id="ARBA00023186"/>
    </source>
</evidence>
<dbReference type="SUPFAM" id="SSF53067">
    <property type="entry name" value="Actin-like ATPase domain"/>
    <property type="match status" value="2"/>
</dbReference>
<evidence type="ECO:0000256" key="2">
    <source>
        <dbReference type="ARBA" id="ARBA00022741"/>
    </source>
</evidence>
<sequence>MSWTLCIDLGTSFTTAVIADEDGCKFVEVDGGRRMPSVVNVDQAGRLHTGRQAHAMAALDPTGAIRSPKSALAAGEHAVVRSRDVRTVDLVAAVLRRIADEAVRTRSSPPARLVLTHPAGWDEGGVRRLTAAALAAGLPDPSELYLSEPEAAACWYMHSAGQDIPLGSAVAIYDLGGGTFDATVLRRNHDGAFDFAGIDGEPWLGGQNFDKALERVILDNARHIDAGAYTRVFGSGWADPADAFAFREDVIRVKEELSTAQFSDVRVRGFPAAIRVTRGQFVEAISPDLERSFDALVRVVETSGIAGSRLAHIMLSGGSSQIPVISELMTQVFGRSPQTTSDPKGVVVLGAAAYGQLKLMEQQLHRPAAPQQVQVQPPAAGGRAGTPWYEKEAAIVGIGVGAIGVLGAILGAIDRHRSTVRLY</sequence>
<proteinExistence type="inferred from homology"/>
<evidence type="ECO:0000256" key="1">
    <source>
        <dbReference type="ARBA" id="ARBA00007381"/>
    </source>
</evidence>
<keyword evidence="6" id="KW-0812">Transmembrane</keyword>
<dbReference type="RefSeq" id="WP_380127136.1">
    <property type="nucleotide sequence ID" value="NZ_JBHSIU010000105.1"/>
</dbReference>
<keyword evidence="4" id="KW-0346">Stress response</keyword>
<dbReference type="InterPro" id="IPR018181">
    <property type="entry name" value="Heat_shock_70_CS"/>
</dbReference>
<keyword evidence="2" id="KW-0547">Nucleotide-binding</keyword>
<comment type="caution">
    <text evidence="7">The sequence shown here is derived from an EMBL/GenBank/DDBJ whole genome shotgun (WGS) entry which is preliminary data.</text>
</comment>
<reference evidence="8" key="1">
    <citation type="journal article" date="2019" name="Int. J. Syst. Evol. Microbiol.">
        <title>The Global Catalogue of Microorganisms (GCM) 10K type strain sequencing project: providing services to taxonomists for standard genome sequencing and annotation.</title>
        <authorList>
            <consortium name="The Broad Institute Genomics Platform"/>
            <consortium name="The Broad Institute Genome Sequencing Center for Infectious Disease"/>
            <person name="Wu L."/>
            <person name="Ma J."/>
        </authorList>
    </citation>
    <scope>NUCLEOTIDE SEQUENCE [LARGE SCALE GENOMIC DNA]</scope>
    <source>
        <strain evidence="8">CGMCC 4.7152</strain>
    </source>
</reference>
<dbReference type="PROSITE" id="PS01036">
    <property type="entry name" value="HSP70_3"/>
    <property type="match status" value="1"/>
</dbReference>
<dbReference type="InterPro" id="IPR013126">
    <property type="entry name" value="Hsp_70_fam"/>
</dbReference>
<gene>
    <name evidence="7" type="ORF">ACFPIJ_52910</name>
</gene>
<feature type="transmembrane region" description="Helical" evidence="6">
    <location>
        <begin position="393"/>
        <end position="413"/>
    </location>
</feature>
<organism evidence="7 8">
    <name type="scientific">Dactylosporangium cerinum</name>
    <dbReference type="NCBI Taxonomy" id="1434730"/>
    <lineage>
        <taxon>Bacteria</taxon>
        <taxon>Bacillati</taxon>
        <taxon>Actinomycetota</taxon>
        <taxon>Actinomycetes</taxon>
        <taxon>Micromonosporales</taxon>
        <taxon>Micromonosporaceae</taxon>
        <taxon>Dactylosporangium</taxon>
    </lineage>
</organism>
<dbReference type="PANTHER" id="PTHR42749:SF1">
    <property type="entry name" value="CELL SHAPE-DETERMINING PROTEIN MREB"/>
    <property type="match status" value="1"/>
</dbReference>
<evidence type="ECO:0000313" key="8">
    <source>
        <dbReference type="Proteomes" id="UP001595912"/>
    </source>
</evidence>
<dbReference type="EMBL" id="JBHSIU010000105">
    <property type="protein sequence ID" value="MFC5006510.1"/>
    <property type="molecule type" value="Genomic_DNA"/>
</dbReference>
<dbReference type="Proteomes" id="UP001595912">
    <property type="component" value="Unassembled WGS sequence"/>
</dbReference>
<keyword evidence="6" id="KW-0472">Membrane</keyword>
<keyword evidence="5" id="KW-0143">Chaperone</keyword>
<evidence type="ECO:0000313" key="7">
    <source>
        <dbReference type="EMBL" id="MFC5006510.1"/>
    </source>
</evidence>
<dbReference type="PROSITE" id="PS00329">
    <property type="entry name" value="HSP70_2"/>
    <property type="match status" value="1"/>
</dbReference>
<comment type="similarity">
    <text evidence="1">Belongs to the heat shock protein 70 family.</text>
</comment>
<keyword evidence="6" id="KW-1133">Transmembrane helix</keyword>
<dbReference type="InterPro" id="IPR043129">
    <property type="entry name" value="ATPase_NBD"/>
</dbReference>